<dbReference type="OrthoDB" id="1491488at2"/>
<evidence type="ECO:0000259" key="1">
    <source>
        <dbReference type="Pfam" id="PF01266"/>
    </source>
</evidence>
<name>A0A1M6BP80_9FLAO</name>
<protein>
    <recommendedName>
        <fullName evidence="1">FAD dependent oxidoreductase domain-containing protein</fullName>
    </recommendedName>
</protein>
<dbReference type="EMBL" id="FQYV01000003">
    <property type="protein sequence ID" value="SHI50496.1"/>
    <property type="molecule type" value="Genomic_DNA"/>
</dbReference>
<proteinExistence type="predicted"/>
<evidence type="ECO:0000313" key="2">
    <source>
        <dbReference type="EMBL" id="SHI50496.1"/>
    </source>
</evidence>
<dbReference type="RefSeq" id="WP_073214644.1">
    <property type="nucleotide sequence ID" value="NZ_FNNS01000003.1"/>
</dbReference>
<organism evidence="2 3">
    <name type="scientific">Aequorivita viscosa</name>
    <dbReference type="NCBI Taxonomy" id="797419"/>
    <lineage>
        <taxon>Bacteria</taxon>
        <taxon>Pseudomonadati</taxon>
        <taxon>Bacteroidota</taxon>
        <taxon>Flavobacteriia</taxon>
        <taxon>Flavobacteriales</taxon>
        <taxon>Flavobacteriaceae</taxon>
        <taxon>Aequorivita</taxon>
    </lineage>
</organism>
<dbReference type="Pfam" id="PF01266">
    <property type="entry name" value="DAO"/>
    <property type="match status" value="1"/>
</dbReference>
<accession>A0A1M6BP80</accession>
<dbReference type="InterPro" id="IPR036188">
    <property type="entry name" value="FAD/NAD-bd_sf"/>
</dbReference>
<dbReference type="Gene3D" id="3.50.50.60">
    <property type="entry name" value="FAD/NAD(P)-binding domain"/>
    <property type="match status" value="1"/>
</dbReference>
<dbReference type="Proteomes" id="UP000184172">
    <property type="component" value="Unassembled WGS sequence"/>
</dbReference>
<keyword evidence="3" id="KW-1185">Reference proteome</keyword>
<sequence length="377" mass="42183">MNFSFWENRTWLANIDFAVIGSGIVGLNCALSLRKRHPKSKIVVFERGLLPSGASTKNAGFACYGSISEILDDLNSHSEAEVVQLVKDRVSGLQLLRTTLGDEQLDYREYGGYELFTTKDQGLYENCKSKIAYVNQLLKPIFNQDIFSENENHFSFKNIQPKLIFSKFEGQIDTGKMMLGLIKKASNENIQILNSCEISNISDNGNAVSLQINSFRHSGQAKEISVKKVFIATNGFAKQFLKEDVTPARAQVLVTKPIENLKIKGTFHLDKGFYYFRNIENRILFGGGRNLDFNTEETTEMDLTELIQNKLEELLKTVILPNQPFEVEQRWSGIMGIGKTKKPIVKAISKNVFCGVRLGGMGVAIGSSIGKQLSELT</sequence>
<feature type="domain" description="FAD dependent oxidoreductase" evidence="1">
    <location>
        <begin position="16"/>
        <end position="376"/>
    </location>
</feature>
<dbReference type="GO" id="GO:0005737">
    <property type="term" value="C:cytoplasm"/>
    <property type="evidence" value="ECO:0007669"/>
    <property type="project" value="TreeGrafter"/>
</dbReference>
<dbReference type="PANTHER" id="PTHR13847">
    <property type="entry name" value="SARCOSINE DEHYDROGENASE-RELATED"/>
    <property type="match status" value="1"/>
</dbReference>
<dbReference type="InterPro" id="IPR006076">
    <property type="entry name" value="FAD-dep_OxRdtase"/>
</dbReference>
<dbReference type="SUPFAM" id="SSF51905">
    <property type="entry name" value="FAD/NAD(P)-binding domain"/>
    <property type="match status" value="1"/>
</dbReference>
<evidence type="ECO:0000313" key="3">
    <source>
        <dbReference type="Proteomes" id="UP000184172"/>
    </source>
</evidence>
<dbReference type="AlphaFoldDB" id="A0A1M6BP80"/>
<reference evidence="3" key="1">
    <citation type="submission" date="2016-11" db="EMBL/GenBank/DDBJ databases">
        <authorList>
            <person name="Varghese N."/>
            <person name="Submissions S."/>
        </authorList>
    </citation>
    <scope>NUCLEOTIDE SEQUENCE [LARGE SCALE GENOMIC DNA]</scope>
    <source>
        <strain evidence="3">DSM 26349</strain>
    </source>
</reference>
<dbReference type="Gene3D" id="3.30.9.10">
    <property type="entry name" value="D-Amino Acid Oxidase, subunit A, domain 2"/>
    <property type="match status" value="1"/>
</dbReference>
<gene>
    <name evidence="2" type="ORF">SAMN04487908_10317</name>
</gene>
<dbReference type="PANTHER" id="PTHR13847:SF281">
    <property type="entry name" value="FAD DEPENDENT OXIDOREDUCTASE DOMAIN-CONTAINING PROTEIN"/>
    <property type="match status" value="1"/>
</dbReference>
<dbReference type="STRING" id="797419.SAMN05216556_10317"/>